<protein>
    <recommendedName>
        <fullName evidence="13">GlyGly-CTERM sorting domain-containing protein</fullName>
    </recommendedName>
</protein>
<dbReference type="InterPro" id="IPR023827">
    <property type="entry name" value="Peptidase_S8_Asp-AS"/>
</dbReference>
<evidence type="ECO:0000259" key="9">
    <source>
        <dbReference type="Pfam" id="PF00082"/>
    </source>
</evidence>
<dbReference type="Gene3D" id="3.50.30.30">
    <property type="match status" value="1"/>
</dbReference>
<evidence type="ECO:0000313" key="12">
    <source>
        <dbReference type="Proteomes" id="UP000275281"/>
    </source>
</evidence>
<reference evidence="11 12" key="1">
    <citation type="submission" date="2018-11" db="EMBL/GenBank/DDBJ databases">
        <authorList>
            <person name="Ye M.-Q."/>
            <person name="Du Z.-J."/>
        </authorList>
    </citation>
    <scope>NUCLEOTIDE SEQUENCE [LARGE SCALE GENOMIC DNA]</scope>
    <source>
        <strain evidence="11 12">U0105</strain>
    </source>
</reference>
<dbReference type="PROSITE" id="PS00138">
    <property type="entry name" value="SUBTILASE_SER"/>
    <property type="match status" value="1"/>
</dbReference>
<dbReference type="InterPro" id="IPR036852">
    <property type="entry name" value="Peptidase_S8/S53_dom_sf"/>
</dbReference>
<feature type="active site" description="Charge relay system" evidence="5 6">
    <location>
        <position position="233"/>
    </location>
</feature>
<dbReference type="Gene3D" id="2.60.40.2810">
    <property type="match status" value="1"/>
</dbReference>
<dbReference type="Gene3D" id="3.40.50.200">
    <property type="entry name" value="Peptidase S8/S53 domain"/>
    <property type="match status" value="1"/>
</dbReference>
<dbReference type="Pfam" id="PF22352">
    <property type="entry name" value="K319L-like_PKD"/>
    <property type="match status" value="1"/>
</dbReference>
<keyword evidence="3 6" id="KW-0378">Hydrolase</keyword>
<evidence type="ECO:0000256" key="4">
    <source>
        <dbReference type="ARBA" id="ARBA00022825"/>
    </source>
</evidence>
<dbReference type="OrthoDB" id="614750at2"/>
<dbReference type="PIRSF" id="PIRSF037898">
    <property type="entry name" value="Subtilisin_rel_Sputw3181_3341"/>
    <property type="match status" value="1"/>
</dbReference>
<evidence type="ECO:0000256" key="2">
    <source>
        <dbReference type="ARBA" id="ARBA00022670"/>
    </source>
</evidence>
<dbReference type="PANTHER" id="PTHR10795">
    <property type="entry name" value="PROPROTEIN CONVERTASE SUBTILISIN/KEXIN"/>
    <property type="match status" value="1"/>
</dbReference>
<dbReference type="PRINTS" id="PR00723">
    <property type="entry name" value="SUBTILISIN"/>
</dbReference>
<evidence type="ECO:0000256" key="6">
    <source>
        <dbReference type="PROSITE-ProRule" id="PRU01240"/>
    </source>
</evidence>
<evidence type="ECO:0000313" key="11">
    <source>
        <dbReference type="EMBL" id="RPJ66445.1"/>
    </source>
</evidence>
<evidence type="ECO:0000256" key="8">
    <source>
        <dbReference type="SAM" id="Phobius"/>
    </source>
</evidence>
<dbReference type="SUPFAM" id="SSF52743">
    <property type="entry name" value="Subtilisin-like"/>
    <property type="match status" value="1"/>
</dbReference>
<name>A0A3N5YBM9_9ALTE</name>
<proteinExistence type="inferred from homology"/>
<dbReference type="Pfam" id="PF17963">
    <property type="entry name" value="Big_9"/>
    <property type="match status" value="1"/>
</dbReference>
<evidence type="ECO:0000256" key="7">
    <source>
        <dbReference type="RuleBase" id="RU003355"/>
    </source>
</evidence>
<comment type="caution">
    <text evidence="11">The sequence shown here is derived from an EMBL/GenBank/DDBJ whole genome shotgun (WGS) entry which is preliminary data.</text>
</comment>
<dbReference type="InterPro" id="IPR017312">
    <property type="entry name" value="Subtilisin_Alteromonadales"/>
</dbReference>
<dbReference type="InterPro" id="IPR045051">
    <property type="entry name" value="SBT"/>
</dbReference>
<feature type="domain" description="Inhibitor I9" evidence="10">
    <location>
        <begin position="35"/>
        <end position="117"/>
    </location>
</feature>
<dbReference type="GO" id="GO:0004252">
    <property type="term" value="F:serine-type endopeptidase activity"/>
    <property type="evidence" value="ECO:0007669"/>
    <property type="project" value="UniProtKB-UniRule"/>
</dbReference>
<comment type="similarity">
    <text evidence="1 6 7">Belongs to the peptidase S8 family.</text>
</comment>
<dbReference type="GO" id="GO:0006508">
    <property type="term" value="P:proteolysis"/>
    <property type="evidence" value="ECO:0007669"/>
    <property type="project" value="UniProtKB-KW"/>
</dbReference>
<keyword evidence="4 6" id="KW-0720">Serine protease</keyword>
<dbReference type="SUPFAM" id="SSF52025">
    <property type="entry name" value="PA domain"/>
    <property type="match status" value="1"/>
</dbReference>
<dbReference type="InterPro" id="IPR015500">
    <property type="entry name" value="Peptidase_S8_subtilisin-rel"/>
</dbReference>
<dbReference type="PROSITE" id="PS51892">
    <property type="entry name" value="SUBTILASE"/>
    <property type="match status" value="1"/>
</dbReference>
<dbReference type="Pfam" id="PF05922">
    <property type="entry name" value="Inhibitor_I9"/>
    <property type="match status" value="1"/>
</dbReference>
<gene>
    <name evidence="11" type="ORF">DRW07_10140</name>
</gene>
<dbReference type="PROSITE" id="PS00136">
    <property type="entry name" value="SUBTILASE_ASP"/>
    <property type="match status" value="1"/>
</dbReference>
<dbReference type="InterPro" id="IPR010259">
    <property type="entry name" value="S8pro/Inhibitor_I9"/>
</dbReference>
<dbReference type="RefSeq" id="WP_124027803.1">
    <property type="nucleotide sequence ID" value="NZ_JBHRSN010000006.1"/>
</dbReference>
<keyword evidence="8" id="KW-0812">Transmembrane</keyword>
<feature type="transmembrane region" description="Helical" evidence="8">
    <location>
        <begin position="1266"/>
        <end position="1287"/>
    </location>
</feature>
<evidence type="ECO:0000259" key="10">
    <source>
        <dbReference type="Pfam" id="PF05922"/>
    </source>
</evidence>
<keyword evidence="2 6" id="KW-0645">Protease</keyword>
<keyword evidence="8" id="KW-1133">Transmembrane helix</keyword>
<evidence type="ECO:0000256" key="5">
    <source>
        <dbReference type="PIRSR" id="PIRSR615500-1"/>
    </source>
</evidence>
<dbReference type="InterPro" id="IPR046450">
    <property type="entry name" value="PA_dom_sf"/>
</dbReference>
<evidence type="ECO:0000256" key="1">
    <source>
        <dbReference type="ARBA" id="ARBA00011073"/>
    </source>
</evidence>
<dbReference type="InterPro" id="IPR023828">
    <property type="entry name" value="Peptidase_S8_Ser-AS"/>
</dbReference>
<dbReference type="PROSITE" id="PS00137">
    <property type="entry name" value="SUBTILASE_HIS"/>
    <property type="match status" value="1"/>
</dbReference>
<feature type="active site" description="Charge relay system" evidence="5 6">
    <location>
        <position position="581"/>
    </location>
</feature>
<feature type="domain" description="Peptidase S8/S53" evidence="9">
    <location>
        <begin position="148"/>
        <end position="633"/>
    </location>
</feature>
<dbReference type="Proteomes" id="UP000275281">
    <property type="component" value="Unassembled WGS sequence"/>
</dbReference>
<evidence type="ECO:0000256" key="3">
    <source>
        <dbReference type="ARBA" id="ARBA00022801"/>
    </source>
</evidence>
<sequence length="1293" mass="137216">MKTRSRFYVIAIVLALVYTCTMSAVLANTKVLENRYIVELQTPETSSMAAGISQNVAAKRTSIESMQHVFLQSMQSSLPSVAVKRQFSTLINAIEVKAEKDDVEKLLARPEVKNIYPVKLRYGHLDASHQIINSVEAWTLLGGQSEAGKDIKIAIIDSGIRPENPMFDDSGFTEPDLSDNLWLQQNPDYCRKDGGDPNFCNNKVIIARVFVPTDDAIFPIGPDDMTPLDINRHGTHVAGIAAGNPVSITYEGVDVDISGVAPGARLMVYKALFDNSGIVIGTDAMLLEALEAAVKDGADVINNSWGSIQTGTPEDSVFASVFAEAEAQGVVIVSSAGNNGGFSTGINCPGCIEAGLTVANSFHGRVFGHQISYGNNSLVGSAGETLQVFSDLTGPLTRLSASDFPMNNVCSPLPPLALQNQVVLMEYSNQCFFFDFVSNIEQAGAKALLLYESPLFAGNSMRPFRQFSHTGELPVLGLTQKAANALIALDGNTETQISITGTREALVDAEAVNQLNPGSSTGPNLNPNVLKPDITAPGTDILSAAAPEPDIGFPFNSPALPPGSPPVASGEPAYAMLSGTSMSSPQVAGAAALLKQAFPQWDAVQIKTALTSTSDKVVLSGDGSATPFQQGAGLMNIAAAMNTKMTFAQSSHANGACIGSCSFTNTIKNVTDEPLEISLDVTLDTPEAAVFVANGYLALTEQNGTSPSADIAFTIDTSDVAPGTWVFGDVTVSANGHEQRLPIAVFANDNSDTGILSTSLTELSNGEVEARTRIRNLGFEEAPRLNVTVPDFAAIDASSLNVTLENGESSELRLSDSGELIWQGELNAGQLALNSTLPWGNQTLKDKGVSPVQCAEGCMNFSKNVSFSFEYLGDTYSGLTVSSNGFIVVGETPLTPFDMVPPNAFPSEDNVNNIIAPLWANFDLKDPQDPFDQGNGALYIDTVIRDGSRYLIVEWHGVSQFGFDDAGSAETYTFQVIIKENSDEITFNYINVNTLPYAIIGAENHDATLGVTYYNGQDNSNLPLPIVQDSVSLALSGQPSGSAEINYIISLPEQLVTTATDQFLMEEDTIATFDVLQNDGTPLDVVVSANLQALALPTTAKRLFKRTSPTPDESKLTVVDGPLSGTATVESGKVRYQPNSQFFGTDSFWYQVSSADDVLSLPTQVFVTVTPVNDAPVILPVETQTVALGDSVTITVNGQDYDGDSLTWGWQQTGGPQVTLSANANTLNVSTANLDESTTLVFSVTASDGQATSSAVTAQVRVESQISGGGSSFWILLLCIVGFIFGVKKGLSE</sequence>
<keyword evidence="12" id="KW-1185">Reference proteome</keyword>
<accession>A0A3N5YBM9</accession>
<evidence type="ECO:0008006" key="13">
    <source>
        <dbReference type="Google" id="ProtNLM"/>
    </source>
</evidence>
<dbReference type="EMBL" id="RPOK01000003">
    <property type="protein sequence ID" value="RPJ66445.1"/>
    <property type="molecule type" value="Genomic_DNA"/>
</dbReference>
<dbReference type="InterPro" id="IPR000209">
    <property type="entry name" value="Peptidase_S8/S53_dom"/>
</dbReference>
<organism evidence="11 12">
    <name type="scientific">Alteromonas sediminis</name>
    <dbReference type="NCBI Taxonomy" id="2259342"/>
    <lineage>
        <taxon>Bacteria</taxon>
        <taxon>Pseudomonadati</taxon>
        <taxon>Pseudomonadota</taxon>
        <taxon>Gammaproteobacteria</taxon>
        <taxon>Alteromonadales</taxon>
        <taxon>Alteromonadaceae</taxon>
        <taxon>Alteromonas/Salinimonas group</taxon>
        <taxon>Alteromonas</taxon>
    </lineage>
</organism>
<dbReference type="Gene3D" id="2.60.40.3010">
    <property type="match status" value="1"/>
</dbReference>
<feature type="active site" description="Charge relay system" evidence="5 6">
    <location>
        <position position="157"/>
    </location>
</feature>
<dbReference type="Pfam" id="PF00082">
    <property type="entry name" value="Peptidase_S8"/>
    <property type="match status" value="1"/>
</dbReference>
<keyword evidence="8" id="KW-0472">Membrane</keyword>
<dbReference type="InterPro" id="IPR022398">
    <property type="entry name" value="Peptidase_S8_His-AS"/>
</dbReference>